<dbReference type="PANTHER" id="PTHR44411:SF1">
    <property type="entry name" value="THO COMPLEX SUBUNIT 6 HOMOLOG"/>
    <property type="match status" value="1"/>
</dbReference>
<dbReference type="InterPro" id="IPR001680">
    <property type="entry name" value="WD40_rpt"/>
</dbReference>
<feature type="repeat" description="WD" evidence="4">
    <location>
        <begin position="226"/>
        <end position="258"/>
    </location>
</feature>
<name>A0A2V0P0S3_9CHLO</name>
<dbReference type="InParanoid" id="A0A2V0P0S3"/>
<dbReference type="SMART" id="SM00320">
    <property type="entry name" value="WD40"/>
    <property type="match status" value="4"/>
</dbReference>
<keyword evidence="3" id="KW-0677">Repeat</keyword>
<evidence type="ECO:0000256" key="3">
    <source>
        <dbReference type="ARBA" id="ARBA00022737"/>
    </source>
</evidence>
<dbReference type="InterPro" id="IPR020472">
    <property type="entry name" value="WD40_PAC1"/>
</dbReference>
<dbReference type="PROSITE" id="PS50082">
    <property type="entry name" value="WD_REPEATS_2"/>
    <property type="match status" value="1"/>
</dbReference>
<dbReference type="Gene3D" id="2.130.10.10">
    <property type="entry name" value="YVTN repeat-like/Quinoprotein amine dehydrogenase"/>
    <property type="match status" value="3"/>
</dbReference>
<dbReference type="PANTHER" id="PTHR44411">
    <property type="entry name" value="THO COMPLEX SUBUNIT 6 HOMOLOG"/>
    <property type="match status" value="1"/>
</dbReference>
<comment type="similarity">
    <text evidence="1">Belongs to the WD repeat THOC6 family.</text>
</comment>
<dbReference type="InterPro" id="IPR042626">
    <property type="entry name" value="THOC6"/>
</dbReference>
<dbReference type="OrthoDB" id="547555at2759"/>
<dbReference type="Proteomes" id="UP000247498">
    <property type="component" value="Unassembled WGS sequence"/>
</dbReference>
<evidence type="ECO:0000256" key="2">
    <source>
        <dbReference type="ARBA" id="ARBA00022574"/>
    </source>
</evidence>
<dbReference type="FunCoup" id="A0A2V0P0S3">
    <property type="interactions" value="1677"/>
</dbReference>
<reference evidence="5 6" key="1">
    <citation type="journal article" date="2018" name="Sci. Rep.">
        <title>Raphidocelis subcapitata (=Pseudokirchneriella subcapitata) provides an insight into genome evolution and environmental adaptations in the Sphaeropleales.</title>
        <authorList>
            <person name="Suzuki S."/>
            <person name="Yamaguchi H."/>
            <person name="Nakajima N."/>
            <person name="Kawachi M."/>
        </authorList>
    </citation>
    <scope>NUCLEOTIDE SEQUENCE [LARGE SCALE GENOMIC DNA]</scope>
    <source>
        <strain evidence="5 6">NIES-35</strain>
    </source>
</reference>
<dbReference type="InterPro" id="IPR036322">
    <property type="entry name" value="WD40_repeat_dom_sf"/>
</dbReference>
<organism evidence="5 6">
    <name type="scientific">Raphidocelis subcapitata</name>
    <dbReference type="NCBI Taxonomy" id="307507"/>
    <lineage>
        <taxon>Eukaryota</taxon>
        <taxon>Viridiplantae</taxon>
        <taxon>Chlorophyta</taxon>
        <taxon>core chlorophytes</taxon>
        <taxon>Chlorophyceae</taxon>
        <taxon>CS clade</taxon>
        <taxon>Sphaeropleales</taxon>
        <taxon>Selenastraceae</taxon>
        <taxon>Raphidocelis</taxon>
    </lineage>
</organism>
<gene>
    <name evidence="5" type="ORF">Rsub_04180</name>
</gene>
<dbReference type="PRINTS" id="PR00320">
    <property type="entry name" value="GPROTEINBRPT"/>
</dbReference>
<dbReference type="GO" id="GO:0006406">
    <property type="term" value="P:mRNA export from nucleus"/>
    <property type="evidence" value="ECO:0007669"/>
    <property type="project" value="TreeGrafter"/>
</dbReference>
<dbReference type="STRING" id="307507.A0A2V0P0S3"/>
<evidence type="ECO:0000313" key="5">
    <source>
        <dbReference type="EMBL" id="GBF91440.1"/>
    </source>
</evidence>
<dbReference type="EMBL" id="BDRX01000024">
    <property type="protein sequence ID" value="GBF91440.1"/>
    <property type="molecule type" value="Genomic_DNA"/>
</dbReference>
<dbReference type="PROSITE" id="PS50294">
    <property type="entry name" value="WD_REPEATS_REGION"/>
    <property type="match status" value="1"/>
</dbReference>
<evidence type="ECO:0000256" key="1">
    <source>
        <dbReference type="ARBA" id="ARBA00009728"/>
    </source>
</evidence>
<evidence type="ECO:0000256" key="4">
    <source>
        <dbReference type="PROSITE-ProRule" id="PRU00221"/>
    </source>
</evidence>
<dbReference type="InterPro" id="IPR015943">
    <property type="entry name" value="WD40/YVTN_repeat-like_dom_sf"/>
</dbReference>
<proteinExistence type="inferred from homology"/>
<dbReference type="SUPFAM" id="SSF50978">
    <property type="entry name" value="WD40 repeat-like"/>
    <property type="match status" value="1"/>
</dbReference>
<dbReference type="AlphaFoldDB" id="A0A2V0P0S3"/>
<protein>
    <submittedName>
        <fullName evidence="5">Uncharacterized protein</fullName>
    </submittedName>
</protein>
<comment type="caution">
    <text evidence="5">The sequence shown here is derived from an EMBL/GenBank/DDBJ whole genome shotgun (WGS) entry which is preliminary data.</text>
</comment>
<sequence length="409" mass="41161">MTAWSCKNWDSQAFLQQALESAAERHAIVYALAFLPQTGGGGSGGGEAQQLLAAGYSTGCIRAFDWRHASHLWLGARQAARHCLQWRAHEGGVYALAVVGAGSQSPVLLSAGDDGYIRGWSVEAIAAAAARQQQQQQQQQQFSGEPAAAAPAAVPAPKPLFEAALPRADPPFHVAAAGAPAAQTLSPDGARGAVYVGASDGGLHCFDLARLGQSGGGGGGGPSATLSGHAAAVLGSDCCGATGQVATASEDATVRVWDARAAAPCVAAIDVWAGAAIPPASKADALQCLRSPPATCVRFDGGGGWLVAGSGDGSLTMWGLGLGALAKQLKTGDCVPQALHMQPGEVLVAGSEPHLDRYRFSLESASRSELASGAAWALDVDPASGTVAVGGARGATLLSAFGTRLGQLV</sequence>
<dbReference type="Pfam" id="PF00400">
    <property type="entry name" value="WD40"/>
    <property type="match status" value="3"/>
</dbReference>
<dbReference type="GO" id="GO:0000346">
    <property type="term" value="C:transcription export complex"/>
    <property type="evidence" value="ECO:0007669"/>
    <property type="project" value="TreeGrafter"/>
</dbReference>
<dbReference type="GO" id="GO:0000347">
    <property type="term" value="C:THO complex"/>
    <property type="evidence" value="ECO:0007669"/>
    <property type="project" value="TreeGrafter"/>
</dbReference>
<accession>A0A2V0P0S3</accession>
<keyword evidence="6" id="KW-1185">Reference proteome</keyword>
<keyword evidence="2 4" id="KW-0853">WD repeat</keyword>
<evidence type="ECO:0000313" key="6">
    <source>
        <dbReference type="Proteomes" id="UP000247498"/>
    </source>
</evidence>